<dbReference type="PROSITE" id="PS01359">
    <property type="entry name" value="ZF_PHD_1"/>
    <property type="match status" value="1"/>
</dbReference>
<protein>
    <recommendedName>
        <fullName evidence="5">RING-type domain-containing protein</fullName>
    </recommendedName>
</protein>
<dbReference type="InterPro" id="IPR001841">
    <property type="entry name" value="Znf_RING"/>
</dbReference>
<dbReference type="InterPro" id="IPR013083">
    <property type="entry name" value="Znf_RING/FYVE/PHD"/>
</dbReference>
<dbReference type="SUPFAM" id="SSF57850">
    <property type="entry name" value="RING/U-box"/>
    <property type="match status" value="1"/>
</dbReference>
<keyword evidence="7" id="KW-1185">Reference proteome</keyword>
<evidence type="ECO:0000256" key="1">
    <source>
        <dbReference type="ARBA" id="ARBA00022723"/>
    </source>
</evidence>
<dbReference type="SMART" id="SM00184">
    <property type="entry name" value="RING"/>
    <property type="match status" value="1"/>
</dbReference>
<dbReference type="Pfam" id="PF13639">
    <property type="entry name" value="zf-RING_2"/>
    <property type="match status" value="1"/>
</dbReference>
<evidence type="ECO:0000313" key="7">
    <source>
        <dbReference type="Proteomes" id="UP001291623"/>
    </source>
</evidence>
<dbReference type="GO" id="GO:0061630">
    <property type="term" value="F:ubiquitin protein ligase activity"/>
    <property type="evidence" value="ECO:0007669"/>
    <property type="project" value="TreeGrafter"/>
</dbReference>
<dbReference type="InterPro" id="IPR019786">
    <property type="entry name" value="Zinc_finger_PHD-type_CS"/>
</dbReference>
<dbReference type="PANTHER" id="PTHR45969:SF88">
    <property type="entry name" value="RING-H2 FINGER PROTEIN ATL18-LIKE"/>
    <property type="match status" value="1"/>
</dbReference>
<dbReference type="GO" id="GO:0008270">
    <property type="term" value="F:zinc ion binding"/>
    <property type="evidence" value="ECO:0007669"/>
    <property type="project" value="UniProtKB-KW"/>
</dbReference>
<dbReference type="PROSITE" id="PS50089">
    <property type="entry name" value="ZF_RING_2"/>
    <property type="match status" value="1"/>
</dbReference>
<organism evidence="6 7">
    <name type="scientific">Anisodus tanguticus</name>
    <dbReference type="NCBI Taxonomy" id="243964"/>
    <lineage>
        <taxon>Eukaryota</taxon>
        <taxon>Viridiplantae</taxon>
        <taxon>Streptophyta</taxon>
        <taxon>Embryophyta</taxon>
        <taxon>Tracheophyta</taxon>
        <taxon>Spermatophyta</taxon>
        <taxon>Magnoliopsida</taxon>
        <taxon>eudicotyledons</taxon>
        <taxon>Gunneridae</taxon>
        <taxon>Pentapetalae</taxon>
        <taxon>asterids</taxon>
        <taxon>lamiids</taxon>
        <taxon>Solanales</taxon>
        <taxon>Solanaceae</taxon>
        <taxon>Solanoideae</taxon>
        <taxon>Hyoscyameae</taxon>
        <taxon>Anisodus</taxon>
    </lineage>
</organism>
<proteinExistence type="predicted"/>
<evidence type="ECO:0000256" key="2">
    <source>
        <dbReference type="ARBA" id="ARBA00022771"/>
    </source>
</evidence>
<comment type="caution">
    <text evidence="6">The sequence shown here is derived from an EMBL/GenBank/DDBJ whole genome shotgun (WGS) entry which is preliminary data.</text>
</comment>
<sequence>MMELFYPYPCPVNGAVAVTVPTCCELSLPATTFADVFRSSVGDGEVEESCSICLMEYEKENVVCELPRCKHVFHMECIERWVERSQFTCPLCRSLLLHQPEC</sequence>
<keyword evidence="3" id="KW-0862">Zinc</keyword>
<reference evidence="6" key="1">
    <citation type="submission" date="2023-12" db="EMBL/GenBank/DDBJ databases">
        <title>Genome assembly of Anisodus tanguticus.</title>
        <authorList>
            <person name="Wang Y.-J."/>
        </authorList>
    </citation>
    <scope>NUCLEOTIDE SEQUENCE</scope>
    <source>
        <strain evidence="6">KB-2021</strain>
        <tissue evidence="6">Leaf</tissue>
    </source>
</reference>
<name>A0AAE1VXQ7_9SOLA</name>
<evidence type="ECO:0000256" key="4">
    <source>
        <dbReference type="PROSITE-ProRule" id="PRU00175"/>
    </source>
</evidence>
<keyword evidence="2 4" id="KW-0863">Zinc-finger</keyword>
<evidence type="ECO:0000256" key="3">
    <source>
        <dbReference type="ARBA" id="ARBA00022833"/>
    </source>
</evidence>
<feature type="domain" description="RING-type" evidence="5">
    <location>
        <begin position="50"/>
        <end position="93"/>
    </location>
</feature>
<dbReference type="AlphaFoldDB" id="A0AAE1VXQ7"/>
<evidence type="ECO:0000313" key="6">
    <source>
        <dbReference type="EMBL" id="KAK4378879.1"/>
    </source>
</evidence>
<keyword evidence="1" id="KW-0479">Metal-binding</keyword>
<dbReference type="Proteomes" id="UP001291623">
    <property type="component" value="Unassembled WGS sequence"/>
</dbReference>
<dbReference type="EMBL" id="JAVYJV010000001">
    <property type="protein sequence ID" value="KAK4378879.1"/>
    <property type="molecule type" value="Genomic_DNA"/>
</dbReference>
<dbReference type="Gene3D" id="3.30.40.10">
    <property type="entry name" value="Zinc/RING finger domain, C3HC4 (zinc finger)"/>
    <property type="match status" value="1"/>
</dbReference>
<evidence type="ECO:0000259" key="5">
    <source>
        <dbReference type="PROSITE" id="PS50089"/>
    </source>
</evidence>
<dbReference type="GO" id="GO:0016567">
    <property type="term" value="P:protein ubiquitination"/>
    <property type="evidence" value="ECO:0007669"/>
    <property type="project" value="TreeGrafter"/>
</dbReference>
<gene>
    <name evidence="6" type="ORF">RND71_000741</name>
</gene>
<accession>A0AAE1VXQ7</accession>
<dbReference type="PANTHER" id="PTHR45969">
    <property type="entry name" value="RING ZINC FINGER PROTEIN-RELATED"/>
    <property type="match status" value="1"/>
</dbReference>